<feature type="transmembrane region" description="Helical" evidence="1">
    <location>
        <begin position="12"/>
        <end position="34"/>
    </location>
</feature>
<dbReference type="AlphaFoldDB" id="A0ABD5YBA8"/>
<keyword evidence="1" id="KW-0472">Membrane</keyword>
<keyword evidence="3" id="KW-1185">Reference proteome</keyword>
<dbReference type="EMBL" id="JBHSZZ010000029">
    <property type="protein sequence ID" value="MFC7186635.1"/>
    <property type="molecule type" value="Genomic_DNA"/>
</dbReference>
<accession>A0ABD5YBA8</accession>
<dbReference type="RefSeq" id="WP_267663606.1">
    <property type="nucleotide sequence ID" value="NZ_JAODIX010000029.1"/>
</dbReference>
<protein>
    <recommendedName>
        <fullName evidence="4">Secreted protein</fullName>
    </recommendedName>
</protein>
<organism evidence="2 3">
    <name type="scientific">Halorubrum yunnanense</name>
    <dbReference type="NCBI Taxonomy" id="1526162"/>
    <lineage>
        <taxon>Archaea</taxon>
        <taxon>Methanobacteriati</taxon>
        <taxon>Methanobacteriota</taxon>
        <taxon>Stenosarchaea group</taxon>
        <taxon>Halobacteria</taxon>
        <taxon>Halobacteriales</taxon>
        <taxon>Haloferacaceae</taxon>
        <taxon>Halorubrum</taxon>
    </lineage>
</organism>
<evidence type="ECO:0000313" key="2">
    <source>
        <dbReference type="EMBL" id="MFC7186635.1"/>
    </source>
</evidence>
<sequence length="477" mass="51795">MDRRNSTRHGPVIVLVICVVVVLVATIGVAHVSAETHERQPLNITNSGETKDLFSFENNHTISNVEIAASEEKSADEYKTLYINLVELQNADINVSEVTVRNSKITNGQVITTNKSRTNGEITLKVQIKQSDTSNPIQIDSVQLGGYNSSDGKITKNIQYRVAAANTNSTSDYEKLEAGGHTKNSTEFDFVDGSIRVRDQATTSTNFNKSSRTSSGVTVSKVTSSVNSKIILINEENDRVVGYKSQNTREIADRDSASLNTTILGGDISAYLIPNSKIGITKEYTGNKSPDGLKQTAIAKDRFQVYLGTVQFNSQEYESGGITNVSVATTEVRDTAGLNTPYVVSVHPITADGEVMYEKYIGYSDVLVGVNDGLSIPIRNARGSRSEIWHSNRFVATIRLAQGQTAGEPADLNSTNLLPNSDIAEQFIHGGVSDSTQVHISNVRPGQNDSNNVSRLFNETGYNGNQIYSGEVVGIQE</sequence>
<evidence type="ECO:0000313" key="3">
    <source>
        <dbReference type="Proteomes" id="UP001596390"/>
    </source>
</evidence>
<evidence type="ECO:0008006" key="4">
    <source>
        <dbReference type="Google" id="ProtNLM"/>
    </source>
</evidence>
<keyword evidence="1" id="KW-1133">Transmembrane helix</keyword>
<comment type="caution">
    <text evidence="2">The sequence shown here is derived from an EMBL/GenBank/DDBJ whole genome shotgun (WGS) entry which is preliminary data.</text>
</comment>
<name>A0ABD5YBA8_9EURY</name>
<keyword evidence="1" id="KW-0812">Transmembrane</keyword>
<reference evidence="2 3" key="1">
    <citation type="journal article" date="2019" name="Int. J. Syst. Evol. Microbiol.">
        <title>The Global Catalogue of Microorganisms (GCM) 10K type strain sequencing project: providing services to taxonomists for standard genome sequencing and annotation.</title>
        <authorList>
            <consortium name="The Broad Institute Genomics Platform"/>
            <consortium name="The Broad Institute Genome Sequencing Center for Infectious Disease"/>
            <person name="Wu L."/>
            <person name="Ma J."/>
        </authorList>
    </citation>
    <scope>NUCLEOTIDE SEQUENCE [LARGE SCALE GENOMIC DNA]</scope>
    <source>
        <strain evidence="2 3">Q85</strain>
    </source>
</reference>
<evidence type="ECO:0000256" key="1">
    <source>
        <dbReference type="SAM" id="Phobius"/>
    </source>
</evidence>
<gene>
    <name evidence="2" type="ORF">ACFQMK_07000</name>
</gene>
<proteinExistence type="predicted"/>
<dbReference type="Proteomes" id="UP001596390">
    <property type="component" value="Unassembled WGS sequence"/>
</dbReference>